<gene>
    <name evidence="2" type="ORF">PCOAH_00048040</name>
</gene>
<sequence length="355" mass="40263">MAADATSTLTEEQCSGGLPSKSIYKKLDVGQGGCDGEANIQGIEEKLKSYVENVDHMNRIKKALCYVSEMEKDNTNRKEDYCYALYFWVGEILPKELGELKFQKAISDYQTKIQVNSKKYGCTPPSLSNKPEFFTKLKKLFDYKVDRTFIESNVSKEGKPCPAKYQAYLEEVQGAYKVMQQECTEGYEEDWCVDFMKWCPEYRNEENLESGCKPVDTAKHRVPVEQQQEQQQEQEHASSDVSASGTGTTIAIPSTMATLALPTAAFFLYKYTNLFSAKRGTVSPKRRKRRSANTNFDNTSNDDDTSTYNSTYDSTEASTIANSMTDASTIYNGRPPPLRARNNNGWRRNVAYQRM</sequence>
<dbReference type="VEuPathDB" id="PlasmoDB:PCOAH_00048040"/>
<accession>A0A1B1E6S2</accession>
<dbReference type="Proteomes" id="UP000092716">
    <property type="component" value="Chromosome 13"/>
</dbReference>
<dbReference type="Pfam" id="PF05795">
    <property type="entry name" value="Plasmodium_Vir"/>
    <property type="match status" value="1"/>
</dbReference>
<feature type="region of interest" description="Disordered" evidence="1">
    <location>
        <begin position="280"/>
        <end position="308"/>
    </location>
</feature>
<protein>
    <submittedName>
        <fullName evidence="2">KIR protein</fullName>
    </submittedName>
</protein>
<organism evidence="2 3">
    <name type="scientific">Plasmodium coatneyi</name>
    <dbReference type="NCBI Taxonomy" id="208452"/>
    <lineage>
        <taxon>Eukaryota</taxon>
        <taxon>Sar</taxon>
        <taxon>Alveolata</taxon>
        <taxon>Apicomplexa</taxon>
        <taxon>Aconoidasida</taxon>
        <taxon>Haemosporida</taxon>
        <taxon>Plasmodiidae</taxon>
        <taxon>Plasmodium</taxon>
    </lineage>
</organism>
<dbReference type="AlphaFoldDB" id="A0A1B1E6S2"/>
<reference evidence="3" key="1">
    <citation type="submission" date="2016-06" db="EMBL/GenBank/DDBJ databases">
        <title>First high quality genome sequence of Plasmodium coatneyi using continuous long reads from single molecule, real-time sequencing.</title>
        <authorList>
            <person name="Chien J.-T."/>
            <person name="Pakala S.B."/>
            <person name="Geraldo J.A."/>
            <person name="Lapp S.A."/>
            <person name="Barnwell J.W."/>
            <person name="Kissinger J.C."/>
            <person name="Galinski M.R."/>
            <person name="Humphrey J.C."/>
        </authorList>
    </citation>
    <scope>NUCLEOTIDE SEQUENCE [LARGE SCALE GENOMIC DNA]</scope>
    <source>
        <strain evidence="3">Hackeri</strain>
    </source>
</reference>
<evidence type="ECO:0000313" key="2">
    <source>
        <dbReference type="EMBL" id="ANQ10667.1"/>
    </source>
</evidence>
<dbReference type="GeneID" id="30911535"/>
<dbReference type="RefSeq" id="XP_019917362.1">
    <property type="nucleotide sequence ID" value="XM_020061587.1"/>
</dbReference>
<dbReference type="EMBL" id="CP016251">
    <property type="protein sequence ID" value="ANQ10667.1"/>
    <property type="molecule type" value="Genomic_DNA"/>
</dbReference>
<keyword evidence="3" id="KW-1185">Reference proteome</keyword>
<evidence type="ECO:0000256" key="1">
    <source>
        <dbReference type="SAM" id="MobiDB-lite"/>
    </source>
</evidence>
<name>A0A1B1E6S2_9APIC</name>
<dbReference type="OrthoDB" id="383226at2759"/>
<feature type="region of interest" description="Disordered" evidence="1">
    <location>
        <begin position="222"/>
        <end position="246"/>
    </location>
</feature>
<dbReference type="InterPro" id="IPR008780">
    <property type="entry name" value="Plasmodium_Vir"/>
</dbReference>
<evidence type="ECO:0000313" key="3">
    <source>
        <dbReference type="Proteomes" id="UP000092716"/>
    </source>
</evidence>
<proteinExistence type="predicted"/>
<dbReference type="KEGG" id="pcot:PCOAH_00048040"/>